<organism evidence="7 8">
    <name type="scientific">Candidatus Niyogibacteria bacterium RIFCSPLOWO2_02_FULL_45_13</name>
    <dbReference type="NCBI Taxonomy" id="1801725"/>
    <lineage>
        <taxon>Bacteria</taxon>
        <taxon>Candidatus Niyogiibacteriota</taxon>
    </lineage>
</organism>
<evidence type="ECO:0000313" key="7">
    <source>
        <dbReference type="EMBL" id="OGZ30209.1"/>
    </source>
</evidence>
<evidence type="ECO:0000256" key="2">
    <source>
        <dbReference type="ARBA" id="ARBA00022692"/>
    </source>
</evidence>
<keyword evidence="2 5" id="KW-0812">Transmembrane</keyword>
<evidence type="ECO:0000256" key="3">
    <source>
        <dbReference type="ARBA" id="ARBA00022989"/>
    </source>
</evidence>
<feature type="transmembrane region" description="Helical" evidence="5">
    <location>
        <begin position="107"/>
        <end position="127"/>
    </location>
</feature>
<dbReference type="STRING" id="1801725.A3J00_00900"/>
<evidence type="ECO:0000256" key="5">
    <source>
        <dbReference type="SAM" id="Phobius"/>
    </source>
</evidence>
<keyword evidence="4 5" id="KW-0472">Membrane</keyword>
<dbReference type="GO" id="GO:0005886">
    <property type="term" value="C:plasma membrane"/>
    <property type="evidence" value="ECO:0007669"/>
    <property type="project" value="TreeGrafter"/>
</dbReference>
<evidence type="ECO:0000256" key="1">
    <source>
        <dbReference type="ARBA" id="ARBA00004141"/>
    </source>
</evidence>
<dbReference type="InterPro" id="IPR050681">
    <property type="entry name" value="CDF/SLC30A"/>
</dbReference>
<gene>
    <name evidence="7" type="ORF">A3J00_00900</name>
</gene>
<dbReference type="PANTHER" id="PTHR11562">
    <property type="entry name" value="CATION EFFLUX PROTEIN/ ZINC TRANSPORTER"/>
    <property type="match status" value="1"/>
</dbReference>
<dbReference type="InterPro" id="IPR027469">
    <property type="entry name" value="Cation_efflux_TMD_sf"/>
</dbReference>
<evidence type="ECO:0000256" key="4">
    <source>
        <dbReference type="ARBA" id="ARBA00023136"/>
    </source>
</evidence>
<feature type="transmembrane region" description="Helical" evidence="5">
    <location>
        <begin position="21"/>
        <end position="38"/>
    </location>
</feature>
<dbReference type="Proteomes" id="UP000178428">
    <property type="component" value="Unassembled WGS sequence"/>
</dbReference>
<accession>A0A1G2EWM9</accession>
<evidence type="ECO:0000313" key="8">
    <source>
        <dbReference type="Proteomes" id="UP000178428"/>
    </source>
</evidence>
<feature type="transmembrane region" description="Helical" evidence="5">
    <location>
        <begin position="74"/>
        <end position="95"/>
    </location>
</feature>
<keyword evidence="3 5" id="KW-1133">Transmembrane helix</keyword>
<name>A0A1G2EWM9_9BACT</name>
<feature type="transmembrane region" description="Helical" evidence="5">
    <location>
        <begin position="50"/>
        <end position="67"/>
    </location>
</feature>
<dbReference type="InterPro" id="IPR058533">
    <property type="entry name" value="Cation_efflux_TM"/>
</dbReference>
<evidence type="ECO:0000259" key="6">
    <source>
        <dbReference type="Pfam" id="PF01545"/>
    </source>
</evidence>
<dbReference type="Gene3D" id="1.20.1510.10">
    <property type="entry name" value="Cation efflux protein transmembrane domain"/>
    <property type="match status" value="1"/>
</dbReference>
<dbReference type="AlphaFoldDB" id="A0A1G2EWM9"/>
<dbReference type="PANTHER" id="PTHR11562:SF17">
    <property type="entry name" value="RE54080P-RELATED"/>
    <property type="match status" value="1"/>
</dbReference>
<comment type="caution">
    <text evidence="7">The sequence shown here is derived from an EMBL/GenBank/DDBJ whole genome shotgun (WGS) entry which is preliminary data.</text>
</comment>
<feature type="transmembrane region" description="Helical" evidence="5">
    <location>
        <begin position="148"/>
        <end position="163"/>
    </location>
</feature>
<proteinExistence type="predicted"/>
<protein>
    <recommendedName>
        <fullName evidence="6">Cation efflux protein transmembrane domain-containing protein</fullName>
    </recommendedName>
</protein>
<feature type="domain" description="Cation efflux protein transmembrane" evidence="6">
    <location>
        <begin position="19"/>
        <end position="184"/>
    </location>
</feature>
<sequence length="194" mass="21156">MPHEHRHGQNLKDLPYFQINLCFSLFILLVQLVGGIYSGSRALLADTGHVAIHAATEVIVITALFTGNKKADEFGSWLITALLFLLVGGILWGAYKRYVDPKEIEAPIMLAATIAGLLGNIAQRYVVRGRGLACESAGKYKLCLDTDIYSSLGVLAGAGIIYFNPAWLAVDTLIAFGIAGWICLKIIKMKQPRH</sequence>
<comment type="subcellular location">
    <subcellularLocation>
        <location evidence="1">Membrane</location>
        <topology evidence="1">Multi-pass membrane protein</topology>
    </subcellularLocation>
</comment>
<dbReference type="EMBL" id="MHMR01000026">
    <property type="protein sequence ID" value="OGZ30209.1"/>
    <property type="molecule type" value="Genomic_DNA"/>
</dbReference>
<dbReference type="SUPFAM" id="SSF161111">
    <property type="entry name" value="Cation efflux protein transmembrane domain-like"/>
    <property type="match status" value="1"/>
</dbReference>
<dbReference type="Pfam" id="PF01545">
    <property type="entry name" value="Cation_efflux"/>
    <property type="match status" value="1"/>
</dbReference>
<reference evidence="7 8" key="1">
    <citation type="journal article" date="2016" name="Nat. Commun.">
        <title>Thousands of microbial genomes shed light on interconnected biogeochemical processes in an aquifer system.</title>
        <authorList>
            <person name="Anantharaman K."/>
            <person name="Brown C.T."/>
            <person name="Hug L.A."/>
            <person name="Sharon I."/>
            <person name="Castelle C.J."/>
            <person name="Probst A.J."/>
            <person name="Thomas B.C."/>
            <person name="Singh A."/>
            <person name="Wilkins M.J."/>
            <person name="Karaoz U."/>
            <person name="Brodie E.L."/>
            <person name="Williams K.H."/>
            <person name="Hubbard S.S."/>
            <person name="Banfield J.F."/>
        </authorList>
    </citation>
    <scope>NUCLEOTIDE SEQUENCE [LARGE SCALE GENOMIC DNA]</scope>
</reference>
<dbReference type="GO" id="GO:0005385">
    <property type="term" value="F:zinc ion transmembrane transporter activity"/>
    <property type="evidence" value="ECO:0007669"/>
    <property type="project" value="TreeGrafter"/>
</dbReference>